<protein>
    <submittedName>
        <fullName evidence="1">Uncharacterized protein</fullName>
    </submittedName>
</protein>
<name>A0ACB9K027_9ASTR</name>
<dbReference type="Proteomes" id="UP001056120">
    <property type="component" value="Linkage Group LG02"/>
</dbReference>
<gene>
    <name evidence="1" type="ORF">L1987_07078</name>
</gene>
<keyword evidence="2" id="KW-1185">Reference proteome</keyword>
<evidence type="ECO:0000313" key="2">
    <source>
        <dbReference type="Proteomes" id="UP001056120"/>
    </source>
</evidence>
<reference evidence="1 2" key="2">
    <citation type="journal article" date="2022" name="Mol. Ecol. Resour.">
        <title>The genomes of chicory, endive, great burdock and yacon provide insights into Asteraceae paleo-polyploidization history and plant inulin production.</title>
        <authorList>
            <person name="Fan W."/>
            <person name="Wang S."/>
            <person name="Wang H."/>
            <person name="Wang A."/>
            <person name="Jiang F."/>
            <person name="Liu H."/>
            <person name="Zhao H."/>
            <person name="Xu D."/>
            <person name="Zhang Y."/>
        </authorList>
    </citation>
    <scope>NUCLEOTIDE SEQUENCE [LARGE SCALE GENOMIC DNA]</scope>
    <source>
        <strain evidence="2">cv. Yunnan</strain>
        <tissue evidence="1">Leaves</tissue>
    </source>
</reference>
<organism evidence="1 2">
    <name type="scientific">Smallanthus sonchifolius</name>
    <dbReference type="NCBI Taxonomy" id="185202"/>
    <lineage>
        <taxon>Eukaryota</taxon>
        <taxon>Viridiplantae</taxon>
        <taxon>Streptophyta</taxon>
        <taxon>Embryophyta</taxon>
        <taxon>Tracheophyta</taxon>
        <taxon>Spermatophyta</taxon>
        <taxon>Magnoliopsida</taxon>
        <taxon>eudicotyledons</taxon>
        <taxon>Gunneridae</taxon>
        <taxon>Pentapetalae</taxon>
        <taxon>asterids</taxon>
        <taxon>campanulids</taxon>
        <taxon>Asterales</taxon>
        <taxon>Asteraceae</taxon>
        <taxon>Asteroideae</taxon>
        <taxon>Heliantheae alliance</taxon>
        <taxon>Millerieae</taxon>
        <taxon>Smallanthus</taxon>
    </lineage>
</organism>
<proteinExistence type="predicted"/>
<accession>A0ACB9K027</accession>
<dbReference type="EMBL" id="CM042019">
    <property type="protein sequence ID" value="KAI3825587.1"/>
    <property type="molecule type" value="Genomic_DNA"/>
</dbReference>
<evidence type="ECO:0000313" key="1">
    <source>
        <dbReference type="EMBL" id="KAI3825587.1"/>
    </source>
</evidence>
<sequence>MSYKMISQKTKDGLDATKHVTRMRAFTRFIDEPVPDPPKMEGDDETKAIEKAQESIRIAKESVGRKKRGLQSFSNAKFKNSFKVETNVEDVTSSQAFPNFMDEGYKGKIEVVKTATNVLNVEEEQEPVERVEVDQLSESKGNGHESVKESNDFNMSQKEEFDDSVAIETDSKQGSQYSDNEDETEEHRPSKVSSQDHFRRIYEEAAAKEKERVKGRLAVERSICEARDRAFAEARERAERQRAAVEEAIEEARQRMMTEAREATKASAASKSSSAQSKLKAERAVVERATSEARQRALEKAMSQKIVSANALAEKEKRDRLAQKEQAERNVTIII</sequence>
<reference evidence="2" key="1">
    <citation type="journal article" date="2022" name="Mol. Ecol. Resour.">
        <title>The genomes of chicory, endive, great burdock and yacon provide insights into Asteraceae palaeo-polyploidization history and plant inulin production.</title>
        <authorList>
            <person name="Fan W."/>
            <person name="Wang S."/>
            <person name="Wang H."/>
            <person name="Wang A."/>
            <person name="Jiang F."/>
            <person name="Liu H."/>
            <person name="Zhao H."/>
            <person name="Xu D."/>
            <person name="Zhang Y."/>
        </authorList>
    </citation>
    <scope>NUCLEOTIDE SEQUENCE [LARGE SCALE GENOMIC DNA]</scope>
    <source>
        <strain evidence="2">cv. Yunnan</strain>
    </source>
</reference>
<comment type="caution">
    <text evidence="1">The sequence shown here is derived from an EMBL/GenBank/DDBJ whole genome shotgun (WGS) entry which is preliminary data.</text>
</comment>